<sequence>MRLAIVAAIVFGLALLFGLWGVWQVLAPGVDNPQRQLASQQEELEALRQQVSTLTRSDQISRDANRELQGTLAERDEEIAALRADVAFYERFVGGTAQRRGLTVHELRMQPRTDQGWHYTATLTQSLNRDAASVGTMRLAIEGTRAGRLETLEWDDLRQRDAAAGQPYSFKYFQQVEGDVVLPAGFQPLRVTVRLSPERGSEVDRSFSWADVTPRSAPGA</sequence>
<dbReference type="InterPro" id="IPR046703">
    <property type="entry name" value="DUF6776"/>
</dbReference>
<dbReference type="KEGG" id="lum:CNR27_00205"/>
<dbReference type="OrthoDB" id="7056878at2"/>
<evidence type="ECO:0000313" key="3">
    <source>
        <dbReference type="Proteomes" id="UP000218968"/>
    </source>
</evidence>
<organism evidence="2 3">
    <name type="scientific">Luteimonas chenhongjianii</name>
    <dbReference type="NCBI Taxonomy" id="2006110"/>
    <lineage>
        <taxon>Bacteria</taxon>
        <taxon>Pseudomonadati</taxon>
        <taxon>Pseudomonadota</taxon>
        <taxon>Gammaproteobacteria</taxon>
        <taxon>Lysobacterales</taxon>
        <taxon>Lysobacteraceae</taxon>
        <taxon>Luteimonas</taxon>
    </lineage>
</organism>
<dbReference type="AlphaFoldDB" id="A0A290XHV3"/>
<protein>
    <submittedName>
        <fullName evidence="2">Uncharacterized protein</fullName>
    </submittedName>
</protein>
<dbReference type="Proteomes" id="UP000218968">
    <property type="component" value="Chromosome"/>
</dbReference>
<reference evidence="3" key="1">
    <citation type="submission" date="2017-09" db="EMBL/GenBank/DDBJ databases">
        <title>Luteimonas liuhanmingii sp.nov., isolated from the intestinal contents of Tibetan Plateau Pika in Yushu, Qinghai Province, China.</title>
        <authorList>
            <person name="Gui Z."/>
        </authorList>
    </citation>
    <scope>NUCLEOTIDE SEQUENCE [LARGE SCALE GENOMIC DNA]</scope>
    <source>
        <strain evidence="3">100111</strain>
    </source>
</reference>
<feature type="coiled-coil region" evidence="1">
    <location>
        <begin position="30"/>
        <end position="85"/>
    </location>
</feature>
<proteinExistence type="predicted"/>
<dbReference type="EMBL" id="CP023406">
    <property type="protein sequence ID" value="ATD68598.1"/>
    <property type="molecule type" value="Genomic_DNA"/>
</dbReference>
<name>A0A290XHV3_9GAMM</name>
<keyword evidence="1" id="KW-0175">Coiled coil</keyword>
<keyword evidence="3" id="KW-1185">Reference proteome</keyword>
<gene>
    <name evidence="2" type="ORF">CNR27_00205</name>
</gene>
<dbReference type="Pfam" id="PF20567">
    <property type="entry name" value="DUF6776"/>
    <property type="match status" value="1"/>
</dbReference>
<accession>A0A290XHV3</accession>
<evidence type="ECO:0000313" key="2">
    <source>
        <dbReference type="EMBL" id="ATD68598.1"/>
    </source>
</evidence>
<evidence type="ECO:0000256" key="1">
    <source>
        <dbReference type="SAM" id="Coils"/>
    </source>
</evidence>